<evidence type="ECO:0000313" key="3">
    <source>
        <dbReference type="Proteomes" id="UP001151760"/>
    </source>
</evidence>
<dbReference type="Proteomes" id="UP001151760">
    <property type="component" value="Unassembled WGS sequence"/>
</dbReference>
<protein>
    <submittedName>
        <fullName evidence="2">Uncharacterized protein</fullName>
    </submittedName>
</protein>
<feature type="compositionally biased region" description="Polar residues" evidence="1">
    <location>
        <begin position="104"/>
        <end position="118"/>
    </location>
</feature>
<accession>A0ABQ5EAX9</accession>
<reference evidence="2" key="2">
    <citation type="submission" date="2022-01" db="EMBL/GenBank/DDBJ databases">
        <authorList>
            <person name="Yamashiro T."/>
            <person name="Shiraishi A."/>
            <person name="Satake H."/>
            <person name="Nakayama K."/>
        </authorList>
    </citation>
    <scope>NUCLEOTIDE SEQUENCE</scope>
</reference>
<proteinExistence type="predicted"/>
<evidence type="ECO:0000256" key="1">
    <source>
        <dbReference type="SAM" id="MobiDB-lite"/>
    </source>
</evidence>
<dbReference type="EMBL" id="BQNB010016118">
    <property type="protein sequence ID" value="GJT48026.1"/>
    <property type="molecule type" value="Genomic_DNA"/>
</dbReference>
<reference evidence="2" key="1">
    <citation type="journal article" date="2022" name="Int. J. Mol. Sci.">
        <title>Draft Genome of Tanacetum Coccineum: Genomic Comparison of Closely Related Tanacetum-Family Plants.</title>
        <authorList>
            <person name="Yamashiro T."/>
            <person name="Shiraishi A."/>
            <person name="Nakayama K."/>
            <person name="Satake H."/>
        </authorList>
    </citation>
    <scope>NUCLEOTIDE SEQUENCE</scope>
</reference>
<evidence type="ECO:0000313" key="2">
    <source>
        <dbReference type="EMBL" id="GJT48026.1"/>
    </source>
</evidence>
<gene>
    <name evidence="2" type="ORF">Tco_0974183</name>
</gene>
<feature type="region of interest" description="Disordered" evidence="1">
    <location>
        <begin position="98"/>
        <end position="118"/>
    </location>
</feature>
<name>A0ABQ5EAX9_9ASTR</name>
<sequence length="118" mass="13748">MDFVRFALQELEIHSFMIQIRILSIILQTFSTTLHSPIHTRCQLRNQNFYELNLCYNSNSSGFDQPPQYSINHQPQSIQEDLNQQRMNDVLKAVQSMGEKLRQQEQAANLSTHTPEPS</sequence>
<organism evidence="2 3">
    <name type="scientific">Tanacetum coccineum</name>
    <dbReference type="NCBI Taxonomy" id="301880"/>
    <lineage>
        <taxon>Eukaryota</taxon>
        <taxon>Viridiplantae</taxon>
        <taxon>Streptophyta</taxon>
        <taxon>Embryophyta</taxon>
        <taxon>Tracheophyta</taxon>
        <taxon>Spermatophyta</taxon>
        <taxon>Magnoliopsida</taxon>
        <taxon>eudicotyledons</taxon>
        <taxon>Gunneridae</taxon>
        <taxon>Pentapetalae</taxon>
        <taxon>asterids</taxon>
        <taxon>campanulids</taxon>
        <taxon>Asterales</taxon>
        <taxon>Asteraceae</taxon>
        <taxon>Asteroideae</taxon>
        <taxon>Anthemideae</taxon>
        <taxon>Anthemidinae</taxon>
        <taxon>Tanacetum</taxon>
    </lineage>
</organism>
<comment type="caution">
    <text evidence="2">The sequence shown here is derived from an EMBL/GenBank/DDBJ whole genome shotgun (WGS) entry which is preliminary data.</text>
</comment>
<keyword evidence="3" id="KW-1185">Reference proteome</keyword>